<keyword evidence="2" id="KW-0812">Transmembrane</keyword>
<feature type="region of interest" description="Disordered" evidence="1">
    <location>
        <begin position="95"/>
        <end position="114"/>
    </location>
</feature>
<evidence type="ECO:0000313" key="3">
    <source>
        <dbReference type="EMBL" id="KAA9013791.1"/>
    </source>
</evidence>
<evidence type="ECO:0000313" key="4">
    <source>
        <dbReference type="EMBL" id="KAA9026869.1"/>
    </source>
</evidence>
<comment type="caution">
    <text evidence="4">The sequence shown here is derived from an EMBL/GenBank/DDBJ whole genome shotgun (WGS) entry which is preliminary data.</text>
</comment>
<evidence type="ECO:0000256" key="1">
    <source>
        <dbReference type="SAM" id="MobiDB-lite"/>
    </source>
</evidence>
<proteinExistence type="predicted"/>
<evidence type="ECO:0000313" key="6">
    <source>
        <dbReference type="Proteomes" id="UP000326364"/>
    </source>
</evidence>
<sequence>MQEFFMDYGLWLLVGLLVVIALVFLLSGRRKAEQPIEPAATAEPATSPVTPPTPLPYVDPIIAAPVASTPPPAPIVVEPAAAVEPVVQPVVETAPEPAPAPVAPTPEPAPKPEPIPASPAVAAVVGEGQDDLLRLKGVGPKLKTLLIDLGVTRYAQIAGWSDADIAAIDTKLGTFKGRPVRDQWVDQAKYLAAGDIAGFEAKYGKI</sequence>
<keyword evidence="6" id="KW-1185">Reference proteome</keyword>
<accession>A0A5J5HVU8</accession>
<dbReference type="Proteomes" id="UP000325933">
    <property type="component" value="Unassembled WGS sequence"/>
</dbReference>
<feature type="compositionally biased region" description="Pro residues" evidence="1">
    <location>
        <begin position="96"/>
        <end position="114"/>
    </location>
</feature>
<dbReference type="RefSeq" id="WP_150426643.1">
    <property type="nucleotide sequence ID" value="NZ_VYQA01000015.1"/>
</dbReference>
<protein>
    <recommendedName>
        <fullName evidence="7">LSU ribosomal protein L21p</fullName>
    </recommendedName>
</protein>
<dbReference type="EMBL" id="VYQB01000015">
    <property type="protein sequence ID" value="KAA9013791.1"/>
    <property type="molecule type" value="Genomic_DNA"/>
</dbReference>
<dbReference type="Proteomes" id="UP000326364">
    <property type="component" value="Unassembled WGS sequence"/>
</dbReference>
<evidence type="ECO:0000313" key="5">
    <source>
        <dbReference type="Proteomes" id="UP000325933"/>
    </source>
</evidence>
<reference evidence="5 6" key="1">
    <citation type="submission" date="2019-09" db="EMBL/GenBank/DDBJ databases">
        <authorList>
            <person name="Feng G."/>
        </authorList>
    </citation>
    <scope>NUCLEOTIDE SEQUENCE [LARGE SCALE GENOMIC DNA]</scope>
    <source>
        <strain evidence="4 5">KACC 19283</strain>
        <strain evidence="3 6">KACC 19284</strain>
    </source>
</reference>
<dbReference type="AlphaFoldDB" id="A0A5J5HVU8"/>
<keyword evidence="2" id="KW-1133">Transmembrane helix</keyword>
<feature type="transmembrane region" description="Helical" evidence="2">
    <location>
        <begin position="6"/>
        <end position="26"/>
    </location>
</feature>
<evidence type="ECO:0008006" key="7">
    <source>
        <dbReference type="Google" id="ProtNLM"/>
    </source>
</evidence>
<dbReference type="Gene3D" id="1.10.150.20">
    <property type="entry name" value="5' to 3' exonuclease, C-terminal subdomain"/>
    <property type="match status" value="1"/>
</dbReference>
<evidence type="ECO:0000256" key="2">
    <source>
        <dbReference type="SAM" id="Phobius"/>
    </source>
</evidence>
<gene>
    <name evidence="4" type="ORF">F4U95_18290</name>
    <name evidence="3" type="ORF">F4U96_18165</name>
</gene>
<dbReference type="EMBL" id="VYQA01000015">
    <property type="protein sequence ID" value="KAA9026869.1"/>
    <property type="molecule type" value="Genomic_DNA"/>
</dbReference>
<keyword evidence="2" id="KW-0472">Membrane</keyword>
<organism evidence="4 5">
    <name type="scientific">Sphingobium limneticum</name>
    <dbReference type="NCBI Taxonomy" id="1007511"/>
    <lineage>
        <taxon>Bacteria</taxon>
        <taxon>Pseudomonadati</taxon>
        <taxon>Pseudomonadota</taxon>
        <taxon>Alphaproteobacteria</taxon>
        <taxon>Sphingomonadales</taxon>
        <taxon>Sphingomonadaceae</taxon>
        <taxon>Sphingobium</taxon>
    </lineage>
</organism>
<name>A0A5J5HVU8_9SPHN</name>